<feature type="transmembrane region" description="Helical" evidence="1">
    <location>
        <begin position="462"/>
        <end position="489"/>
    </location>
</feature>
<dbReference type="SUPFAM" id="SSF82866">
    <property type="entry name" value="Multidrug efflux transporter AcrB transmembrane domain"/>
    <property type="match status" value="2"/>
</dbReference>
<dbReference type="InterPro" id="IPR027463">
    <property type="entry name" value="AcrB_DN_DC_subdom"/>
</dbReference>
<name>A0A934VRK8_9BACT</name>
<evidence type="ECO:0000313" key="2">
    <source>
        <dbReference type="EMBL" id="MBK1877609.1"/>
    </source>
</evidence>
<feature type="transmembrane region" description="Helical" evidence="1">
    <location>
        <begin position="977"/>
        <end position="1004"/>
    </location>
</feature>
<dbReference type="Gene3D" id="3.30.70.1430">
    <property type="entry name" value="Multidrug efflux transporter AcrB pore domain"/>
    <property type="match status" value="2"/>
</dbReference>
<proteinExistence type="predicted"/>
<dbReference type="SUPFAM" id="SSF82693">
    <property type="entry name" value="Multidrug efflux transporter AcrB pore domain, PN1, PN2, PC1 and PC2 subdomains"/>
    <property type="match status" value="2"/>
</dbReference>
<reference evidence="2" key="1">
    <citation type="submission" date="2021-01" db="EMBL/GenBank/DDBJ databases">
        <title>Modified the classification status of verrucomicrobia.</title>
        <authorList>
            <person name="Feng X."/>
        </authorList>
    </citation>
    <scope>NUCLEOTIDE SEQUENCE</scope>
    <source>
        <strain evidence="2">KCTC 13126</strain>
    </source>
</reference>
<feature type="transmembrane region" description="Helical" evidence="1">
    <location>
        <begin position="854"/>
        <end position="873"/>
    </location>
</feature>
<feature type="transmembrane region" description="Helical" evidence="1">
    <location>
        <begin position="523"/>
        <end position="541"/>
    </location>
</feature>
<dbReference type="Pfam" id="PF00873">
    <property type="entry name" value="ACR_tran"/>
    <property type="match status" value="1"/>
</dbReference>
<dbReference type="PANTHER" id="PTHR32063:SF18">
    <property type="entry name" value="CATION EFFLUX SYSTEM PROTEIN"/>
    <property type="match status" value="1"/>
</dbReference>
<dbReference type="GO" id="GO:0005886">
    <property type="term" value="C:plasma membrane"/>
    <property type="evidence" value="ECO:0007669"/>
    <property type="project" value="TreeGrafter"/>
</dbReference>
<dbReference type="Gene3D" id="3.30.70.1440">
    <property type="entry name" value="Multidrug efflux transporter AcrB pore domain"/>
    <property type="match status" value="1"/>
</dbReference>
<dbReference type="GO" id="GO:0042910">
    <property type="term" value="F:xenobiotic transmembrane transporter activity"/>
    <property type="evidence" value="ECO:0007669"/>
    <property type="project" value="TreeGrafter"/>
</dbReference>
<feature type="transmembrane region" description="Helical" evidence="1">
    <location>
        <begin position="334"/>
        <end position="352"/>
    </location>
</feature>
<dbReference type="AlphaFoldDB" id="A0A934VRK8"/>
<evidence type="ECO:0000256" key="1">
    <source>
        <dbReference type="SAM" id="Phobius"/>
    </source>
</evidence>
<comment type="caution">
    <text evidence="2">The sequence shown here is derived from an EMBL/GenBank/DDBJ whole genome shotgun (WGS) entry which is preliminary data.</text>
</comment>
<dbReference type="Gene3D" id="3.30.70.1320">
    <property type="entry name" value="Multidrug efflux transporter AcrB pore domain like"/>
    <property type="match status" value="1"/>
</dbReference>
<sequence length="1010" mass="110329">MNLVEYFIKNRVVTLVATALLVFLGIKAYNEMSRLEDPEFTIKEALVVTQYPGASAIEVEQEVTDEIELAVQKLGQLDSIESRSERGLSTVTVTIQDKYDGSTLPQVWDELRRKVGDAQALLPPGAHPSIVIDDYGDVYGVFLVIYGNEYTYAELKEVVDLMKRELLLVQDVAKIDTLGESPEAIYVEINRERLAELDIPVSLVINELQKKNLVQDSGRVQVGTEFVTINPTGEVNSIEDFEDIRITVGDKQISLSDLANVRRGYVEPQSGIIRYNGHKGIALGISTRSGGNVVTMGEALEARLYELASEIPVGIEAGLVSVQSTAVVKAIDNFVISLIEAVAIVVVVLLLFMGLRSGLLIGFILVVTILGSFIFLHPMGVALERISLGALIIALGMLVDNAIVVVDGMLVRIEKGQDASKAAVEVVGKTAIPLLGATAIAVLAFAAIGTSQDQTGEFCRSLYQVILVSLTLSWVTAVTITPLLGILFLKPSKKKSGDGNGSKPGGVILLYQKLLGTCLRNRWLTIPAVLGVFVVAIWGFGNVKSSFFPPSTRPQFMIDLWMPQGTHIDETAEKAYLLEEMLMADESVRNVTTMVGKGALRFLLTYTPEKPNSAYAHFLVDADAKDIDRLIRKVDTEFSSHFANAQIYGYKFELGPGSKGKVEPRFYGEDPDVLRDLSAQALAIIRDDPDSKAIITNWRDRVKVARPQVLEEQASLFGVTKADIATVLRQGFQGWTIGVYREEDLLLPIILKAEAPDNAEIANIGNLQIWSPAAQQSLPLRQMISGVTVEFEDEIIYRRDRKRSISVFADSVSGLSNDLLERLRPQIEAIEMPEGYSLEWGGEFEDSAKAKGSLAGTLPTFIGAMIVMTILLFNSLRDPLVIWLSVPLIIIGVAAGLLLFDEPFNFMAILGFLSLIGMLIKNAIVLIDEFRDLSGDTGCTMQILLEGGASRLRPVAMAAATTALGMIPLFFDAFFVAMAITIIFGLMVATVLTMVVLPVIYAIVFKVPND</sequence>
<organism evidence="2 3">
    <name type="scientific">Pelagicoccus mobilis</name>
    <dbReference type="NCBI Taxonomy" id="415221"/>
    <lineage>
        <taxon>Bacteria</taxon>
        <taxon>Pseudomonadati</taxon>
        <taxon>Verrucomicrobiota</taxon>
        <taxon>Opitutia</taxon>
        <taxon>Puniceicoccales</taxon>
        <taxon>Pelagicoccaceae</taxon>
        <taxon>Pelagicoccus</taxon>
    </lineage>
</organism>
<feature type="transmembrane region" description="Helical" evidence="1">
    <location>
        <begin position="880"/>
        <end position="900"/>
    </location>
</feature>
<keyword evidence="1" id="KW-0812">Transmembrane</keyword>
<feature type="transmembrane region" description="Helical" evidence="1">
    <location>
        <begin position="431"/>
        <end position="450"/>
    </location>
</feature>
<keyword evidence="1" id="KW-0472">Membrane</keyword>
<dbReference type="EMBL" id="JAENIL010000020">
    <property type="protein sequence ID" value="MBK1877609.1"/>
    <property type="molecule type" value="Genomic_DNA"/>
</dbReference>
<keyword evidence="3" id="KW-1185">Reference proteome</keyword>
<keyword evidence="1" id="KW-1133">Transmembrane helix</keyword>
<gene>
    <name evidence="2" type="ORF">JIN87_12095</name>
</gene>
<dbReference type="Gene3D" id="3.30.2090.10">
    <property type="entry name" value="Multidrug efflux transporter AcrB TolC docking domain, DN and DC subdomains"/>
    <property type="match status" value="2"/>
</dbReference>
<evidence type="ECO:0000313" key="3">
    <source>
        <dbReference type="Proteomes" id="UP000617628"/>
    </source>
</evidence>
<accession>A0A934VRK8</accession>
<feature type="transmembrane region" description="Helical" evidence="1">
    <location>
        <begin position="952"/>
        <end position="971"/>
    </location>
</feature>
<protein>
    <submittedName>
        <fullName evidence="2">Efflux RND transporter permease subunit</fullName>
    </submittedName>
</protein>
<feature type="transmembrane region" description="Helical" evidence="1">
    <location>
        <begin position="386"/>
        <end position="410"/>
    </location>
</feature>
<dbReference type="SUPFAM" id="SSF82714">
    <property type="entry name" value="Multidrug efflux transporter AcrB TolC docking domain, DN and DC subdomains"/>
    <property type="match status" value="2"/>
</dbReference>
<dbReference type="RefSeq" id="WP_200355823.1">
    <property type="nucleotide sequence ID" value="NZ_JAENIL010000020.1"/>
</dbReference>
<dbReference type="InterPro" id="IPR001036">
    <property type="entry name" value="Acrflvin-R"/>
</dbReference>
<feature type="transmembrane region" description="Helical" evidence="1">
    <location>
        <begin position="906"/>
        <end position="927"/>
    </location>
</feature>
<feature type="transmembrane region" description="Helical" evidence="1">
    <location>
        <begin position="359"/>
        <end position="380"/>
    </location>
</feature>
<dbReference type="PRINTS" id="PR00702">
    <property type="entry name" value="ACRIFLAVINRP"/>
</dbReference>
<dbReference type="Gene3D" id="1.20.1640.10">
    <property type="entry name" value="Multidrug efflux transporter AcrB transmembrane domain"/>
    <property type="match status" value="2"/>
</dbReference>
<dbReference type="Proteomes" id="UP000617628">
    <property type="component" value="Unassembled WGS sequence"/>
</dbReference>
<dbReference type="PANTHER" id="PTHR32063">
    <property type="match status" value="1"/>
</dbReference>